<keyword evidence="2" id="KW-0813">Transport</keyword>
<protein>
    <submittedName>
        <fullName evidence="9">Putative branched-chain amino acid transport ATP-binding protein LivF</fullName>
    </submittedName>
</protein>
<evidence type="ECO:0000256" key="4">
    <source>
        <dbReference type="ARBA" id="ARBA00022519"/>
    </source>
</evidence>
<keyword evidence="10" id="KW-1185">Reference proteome</keyword>
<evidence type="ECO:0000256" key="5">
    <source>
        <dbReference type="ARBA" id="ARBA00022741"/>
    </source>
</evidence>
<dbReference type="PROSITE" id="PS50893">
    <property type="entry name" value="ABC_TRANSPORTER_2"/>
    <property type="match status" value="1"/>
</dbReference>
<dbReference type="AlphaFoldDB" id="A0A1N7RN04"/>
<evidence type="ECO:0000256" key="1">
    <source>
        <dbReference type="ARBA" id="ARBA00005417"/>
    </source>
</evidence>
<keyword evidence="7" id="KW-0029">Amino-acid transport</keyword>
<dbReference type="InterPro" id="IPR052156">
    <property type="entry name" value="BCAA_Transport_ATP-bd_LivF"/>
</dbReference>
<gene>
    <name evidence="9" type="primary">livF</name>
    <name evidence="9" type="ORF">BN2475_90039</name>
</gene>
<sequence>MIAVNNVVAGYTRDVDILRGISIIAKQLEIVTILGPNGCGKSTLLKTVAGFLHPREGTITLDEKNIGQVPVFKKVRKHDIGFVPQTDNVFGSLSVWENLVLGGQFMQEHDKKQRLDELCIAYPVLKRKLRARASSLSGGERQILSLARALMPRPRFLLLDEPSAGLSPKMLGEVFNAIVELRNTERIGVLMVEQNATEALRISDRTYVLSMGQVALEGKASELLESDEMRRLYLGGRPH</sequence>
<dbReference type="GO" id="GO:0005524">
    <property type="term" value="F:ATP binding"/>
    <property type="evidence" value="ECO:0007669"/>
    <property type="project" value="UniProtKB-KW"/>
</dbReference>
<dbReference type="GO" id="GO:0015807">
    <property type="term" value="P:L-amino acid transport"/>
    <property type="evidence" value="ECO:0007669"/>
    <property type="project" value="TreeGrafter"/>
</dbReference>
<evidence type="ECO:0000259" key="8">
    <source>
        <dbReference type="PROSITE" id="PS50893"/>
    </source>
</evidence>
<name>A0A1N7RN04_9BURK</name>
<evidence type="ECO:0000313" key="10">
    <source>
        <dbReference type="Proteomes" id="UP000187012"/>
    </source>
</evidence>
<organism evidence="9 10">
    <name type="scientific">Paraburkholderia ribeironis</name>
    <dbReference type="NCBI Taxonomy" id="1247936"/>
    <lineage>
        <taxon>Bacteria</taxon>
        <taxon>Pseudomonadati</taxon>
        <taxon>Pseudomonadota</taxon>
        <taxon>Betaproteobacteria</taxon>
        <taxon>Burkholderiales</taxon>
        <taxon>Burkholderiaceae</taxon>
        <taxon>Paraburkholderia</taxon>
    </lineage>
</organism>
<dbReference type="GO" id="GO:0016887">
    <property type="term" value="F:ATP hydrolysis activity"/>
    <property type="evidence" value="ECO:0007669"/>
    <property type="project" value="InterPro"/>
</dbReference>
<dbReference type="InterPro" id="IPR027417">
    <property type="entry name" value="P-loop_NTPase"/>
</dbReference>
<dbReference type="PANTHER" id="PTHR43820">
    <property type="entry name" value="HIGH-AFFINITY BRANCHED-CHAIN AMINO ACID TRANSPORT ATP-BINDING PROTEIN LIVF"/>
    <property type="match status" value="1"/>
</dbReference>
<dbReference type="STRING" id="1247936.BN2475_90039"/>
<evidence type="ECO:0000256" key="6">
    <source>
        <dbReference type="ARBA" id="ARBA00022840"/>
    </source>
</evidence>
<dbReference type="RefSeq" id="WP_094778263.1">
    <property type="nucleotide sequence ID" value="NZ_CYGX02000009.1"/>
</dbReference>
<dbReference type="CDD" id="cd03224">
    <property type="entry name" value="ABC_TM1139_LivF_branched"/>
    <property type="match status" value="1"/>
</dbReference>
<dbReference type="OrthoDB" id="9776369at2"/>
<dbReference type="PANTHER" id="PTHR43820:SF7">
    <property type="entry name" value="BRANCHED-CHAIN AMINO ACID TRANSPORT ATP-BINDING PROTEIN LIVF-RELATED"/>
    <property type="match status" value="1"/>
</dbReference>
<feature type="domain" description="ABC transporter" evidence="8">
    <location>
        <begin position="2"/>
        <end position="236"/>
    </location>
</feature>
<dbReference type="SMART" id="SM00382">
    <property type="entry name" value="AAA"/>
    <property type="match status" value="1"/>
</dbReference>
<accession>A0A1N7RN04</accession>
<evidence type="ECO:0000256" key="2">
    <source>
        <dbReference type="ARBA" id="ARBA00022448"/>
    </source>
</evidence>
<dbReference type="InterPro" id="IPR003439">
    <property type="entry name" value="ABC_transporter-like_ATP-bd"/>
</dbReference>
<keyword evidence="4" id="KW-0472">Membrane</keyword>
<proteinExistence type="inferred from homology"/>
<dbReference type="Gene3D" id="3.40.50.300">
    <property type="entry name" value="P-loop containing nucleotide triphosphate hydrolases"/>
    <property type="match status" value="1"/>
</dbReference>
<dbReference type="EMBL" id="CYGX02000009">
    <property type="protein sequence ID" value="SIT36476.1"/>
    <property type="molecule type" value="Genomic_DNA"/>
</dbReference>
<dbReference type="Pfam" id="PF00005">
    <property type="entry name" value="ABC_tran"/>
    <property type="match status" value="1"/>
</dbReference>
<reference evidence="9 10" key="1">
    <citation type="submission" date="2016-12" db="EMBL/GenBank/DDBJ databases">
        <authorList>
            <person name="Song W.-J."/>
            <person name="Kurnit D.M."/>
        </authorList>
    </citation>
    <scope>NUCLEOTIDE SEQUENCE [LARGE SCALE GENOMIC DNA]</scope>
    <source>
        <strain evidence="9 10">STM7296</strain>
    </source>
</reference>
<dbReference type="GO" id="GO:0015658">
    <property type="term" value="F:branched-chain amino acid transmembrane transporter activity"/>
    <property type="evidence" value="ECO:0007669"/>
    <property type="project" value="TreeGrafter"/>
</dbReference>
<keyword evidence="4" id="KW-0997">Cell inner membrane</keyword>
<evidence type="ECO:0000256" key="7">
    <source>
        <dbReference type="ARBA" id="ARBA00022970"/>
    </source>
</evidence>
<keyword evidence="6 9" id="KW-0067">ATP-binding</keyword>
<dbReference type="Proteomes" id="UP000187012">
    <property type="component" value="Unassembled WGS sequence"/>
</dbReference>
<keyword evidence="3" id="KW-1003">Cell membrane</keyword>
<dbReference type="SUPFAM" id="SSF52540">
    <property type="entry name" value="P-loop containing nucleoside triphosphate hydrolases"/>
    <property type="match status" value="1"/>
</dbReference>
<keyword evidence="5" id="KW-0547">Nucleotide-binding</keyword>
<evidence type="ECO:0000313" key="9">
    <source>
        <dbReference type="EMBL" id="SIT36476.1"/>
    </source>
</evidence>
<evidence type="ECO:0000256" key="3">
    <source>
        <dbReference type="ARBA" id="ARBA00022475"/>
    </source>
</evidence>
<dbReference type="InterPro" id="IPR003593">
    <property type="entry name" value="AAA+_ATPase"/>
</dbReference>
<comment type="similarity">
    <text evidence="1">Belongs to the ABC transporter superfamily.</text>
</comment>